<reference evidence="1 2" key="1">
    <citation type="journal article" date="2011" name="Stand. Genomic Sci.">
        <title>Complete genome sequence of the acetate-degrading sulfate reducer Desulfobacca acetoxidans type strain (ASRB2).</title>
        <authorList>
            <person name="Goker M."/>
            <person name="Teshima H."/>
            <person name="Lapidus A."/>
            <person name="Nolan M."/>
            <person name="Lucas S."/>
            <person name="Hammon N."/>
            <person name="Deshpande S."/>
            <person name="Cheng J.F."/>
            <person name="Tapia R."/>
            <person name="Han C."/>
            <person name="Goodwin L."/>
            <person name="Pitluck S."/>
            <person name="Huntemann M."/>
            <person name="Liolios K."/>
            <person name="Ivanova N."/>
            <person name="Pagani I."/>
            <person name="Mavromatis K."/>
            <person name="Ovchinikova G."/>
            <person name="Pati A."/>
            <person name="Chen A."/>
            <person name="Palaniappan K."/>
            <person name="Land M."/>
            <person name="Hauser L."/>
            <person name="Brambilla E.M."/>
            <person name="Rohde M."/>
            <person name="Spring S."/>
            <person name="Detter J.C."/>
            <person name="Woyke T."/>
            <person name="Bristow J."/>
            <person name="Eisen J.A."/>
            <person name="Markowitz V."/>
            <person name="Hugenholtz P."/>
            <person name="Kyrpides N.C."/>
            <person name="Klenk H.P."/>
        </authorList>
    </citation>
    <scope>NUCLEOTIDE SEQUENCE [LARGE SCALE GENOMIC DNA]</scope>
    <source>
        <strain evidence="2">ATCC 700848 / DSM 11109 / ASRB2</strain>
    </source>
</reference>
<evidence type="ECO:0000313" key="1">
    <source>
        <dbReference type="EMBL" id="AEB08998.1"/>
    </source>
</evidence>
<dbReference type="Proteomes" id="UP000000483">
    <property type="component" value="Chromosome"/>
</dbReference>
<gene>
    <name evidence="1" type="ordered locus">Desac_1134</name>
</gene>
<sequence>MIQVDGEGQVDFRVNTKEDIKMIDPYGFGLDFVGQTTIKPITAVLAHPLHGRLVETIMLMVNHLISYEGSQYVLSWRNSNIAYYKPAVTEKKKQMDFDEYLDE</sequence>
<dbReference type="EMBL" id="CP002629">
    <property type="protein sequence ID" value="AEB08998.1"/>
    <property type="molecule type" value="Genomic_DNA"/>
</dbReference>
<dbReference type="AlphaFoldDB" id="F2NCD4"/>
<protein>
    <submittedName>
        <fullName evidence="1">Uncharacterized protein</fullName>
    </submittedName>
</protein>
<keyword evidence="2" id="KW-1185">Reference proteome</keyword>
<dbReference type="KEGG" id="dao:Desac_1134"/>
<organism evidence="1 2">
    <name type="scientific">Desulfobacca acetoxidans (strain ATCC 700848 / DSM 11109 / ASRB2)</name>
    <dbReference type="NCBI Taxonomy" id="880072"/>
    <lineage>
        <taxon>Bacteria</taxon>
        <taxon>Pseudomonadati</taxon>
        <taxon>Thermodesulfobacteriota</taxon>
        <taxon>Desulfobaccia</taxon>
        <taxon>Desulfobaccales</taxon>
        <taxon>Desulfobaccaceae</taxon>
        <taxon>Desulfobacca</taxon>
    </lineage>
</organism>
<accession>F2NCD4</accession>
<name>F2NCD4_DESAR</name>
<dbReference type="HOGENOM" id="CLU_2259185_0_0_7"/>
<dbReference type="RefSeq" id="WP_013706110.1">
    <property type="nucleotide sequence ID" value="NC_015388.1"/>
</dbReference>
<reference evidence="2" key="2">
    <citation type="submission" date="2011-03" db="EMBL/GenBank/DDBJ databases">
        <title>The complete genome of Desulfobacca acetoxidans DSM 11109.</title>
        <authorList>
            <consortium name="US DOE Joint Genome Institute (JGI-PGF)"/>
            <person name="Lucas S."/>
            <person name="Copeland A."/>
            <person name="Lapidus A."/>
            <person name="Bruce D."/>
            <person name="Goodwin L."/>
            <person name="Pitluck S."/>
            <person name="Peters L."/>
            <person name="Kyrpides N."/>
            <person name="Mavromatis K."/>
            <person name="Ivanova N."/>
            <person name="Ovchinnikova G."/>
            <person name="Teshima H."/>
            <person name="Detter J.C."/>
            <person name="Han C."/>
            <person name="Land M."/>
            <person name="Hauser L."/>
            <person name="Markowitz V."/>
            <person name="Cheng J.-F."/>
            <person name="Hugenholtz P."/>
            <person name="Woyke T."/>
            <person name="Wu D."/>
            <person name="Spring S."/>
            <person name="Schueler E."/>
            <person name="Brambilla E."/>
            <person name="Klenk H.-P."/>
            <person name="Eisen J.A."/>
        </authorList>
    </citation>
    <scope>NUCLEOTIDE SEQUENCE [LARGE SCALE GENOMIC DNA]</scope>
    <source>
        <strain evidence="2">ATCC 700848 / DSM 11109 / ASRB2</strain>
    </source>
</reference>
<proteinExistence type="predicted"/>
<evidence type="ECO:0000313" key="2">
    <source>
        <dbReference type="Proteomes" id="UP000000483"/>
    </source>
</evidence>